<feature type="transmembrane region" description="Helical" evidence="6">
    <location>
        <begin position="139"/>
        <end position="157"/>
    </location>
</feature>
<evidence type="ECO:0000256" key="3">
    <source>
        <dbReference type="ARBA" id="ARBA00022692"/>
    </source>
</evidence>
<dbReference type="InterPro" id="IPR036259">
    <property type="entry name" value="MFS_trans_sf"/>
</dbReference>
<keyword evidence="5 6" id="KW-0472">Membrane</keyword>
<comment type="similarity">
    <text evidence="2">Belongs to the major facilitator superfamily.</text>
</comment>
<name>A0A5N6H4E7_ASPFL</name>
<dbReference type="PANTHER" id="PTHR23502:SF74">
    <property type="entry name" value="MAJOR FACILITATOR SUPERFAMILY (MFS) PROFILE DOMAIN-CONTAINING PROTEIN"/>
    <property type="match status" value="1"/>
</dbReference>
<evidence type="ECO:0000313" key="8">
    <source>
        <dbReference type="EMBL" id="KAB8249125.1"/>
    </source>
</evidence>
<accession>A0A5N6H4E7</accession>
<dbReference type="PANTHER" id="PTHR23502">
    <property type="entry name" value="MAJOR FACILITATOR SUPERFAMILY"/>
    <property type="match status" value="1"/>
</dbReference>
<dbReference type="GO" id="GO:0005886">
    <property type="term" value="C:plasma membrane"/>
    <property type="evidence" value="ECO:0007669"/>
    <property type="project" value="UniProtKB-SubCell"/>
</dbReference>
<evidence type="ECO:0000256" key="2">
    <source>
        <dbReference type="ARBA" id="ARBA00008335"/>
    </source>
</evidence>
<reference evidence="8" key="1">
    <citation type="submission" date="2019-04" db="EMBL/GenBank/DDBJ databases">
        <title>Friends and foes A comparative genomics study of 23 Aspergillus species from section Flavi.</title>
        <authorList>
            <consortium name="DOE Joint Genome Institute"/>
            <person name="Kjaerbolling I."/>
            <person name="Vesth T."/>
            <person name="Frisvad J.C."/>
            <person name="Nybo J.L."/>
            <person name="Theobald S."/>
            <person name="Kildgaard S."/>
            <person name="Isbrandt T."/>
            <person name="Kuo A."/>
            <person name="Sato A."/>
            <person name="Lyhne E.K."/>
            <person name="Kogle M.E."/>
            <person name="Wiebenga A."/>
            <person name="Kun R.S."/>
            <person name="Lubbers R.J."/>
            <person name="Makela M.R."/>
            <person name="Barry K."/>
            <person name="Chovatia M."/>
            <person name="Clum A."/>
            <person name="Daum C."/>
            <person name="Haridas S."/>
            <person name="He G."/>
            <person name="LaButti K."/>
            <person name="Lipzen A."/>
            <person name="Mondo S."/>
            <person name="Riley R."/>
            <person name="Salamov A."/>
            <person name="Simmons B.A."/>
            <person name="Magnuson J.K."/>
            <person name="Henrissat B."/>
            <person name="Mortensen U.H."/>
            <person name="Larsen T.O."/>
            <person name="Devries R.P."/>
            <person name="Grigoriev I.V."/>
            <person name="Machida M."/>
            <person name="Baker S.E."/>
            <person name="Andersen M.R."/>
        </authorList>
    </citation>
    <scope>NUCLEOTIDE SEQUENCE [LARGE SCALE GENOMIC DNA]</scope>
    <source>
        <strain evidence="8">CBS 121.62</strain>
    </source>
</reference>
<gene>
    <name evidence="8" type="ORF">BDV35DRAFT_402819</name>
</gene>
<feature type="transmembrane region" description="Helical" evidence="6">
    <location>
        <begin position="507"/>
        <end position="529"/>
    </location>
</feature>
<dbReference type="VEuPathDB" id="FungiDB:AFLA_004016"/>
<dbReference type="InterPro" id="IPR020846">
    <property type="entry name" value="MFS_dom"/>
</dbReference>
<evidence type="ECO:0000256" key="5">
    <source>
        <dbReference type="ARBA" id="ARBA00023136"/>
    </source>
</evidence>
<feature type="transmembrane region" description="Helical" evidence="6">
    <location>
        <begin position="328"/>
        <end position="352"/>
    </location>
</feature>
<dbReference type="GO" id="GO:0022857">
    <property type="term" value="F:transmembrane transporter activity"/>
    <property type="evidence" value="ECO:0007669"/>
    <property type="project" value="InterPro"/>
</dbReference>
<dbReference type="CDD" id="cd17323">
    <property type="entry name" value="MFS_Tpo1_MDR_like"/>
    <property type="match status" value="1"/>
</dbReference>
<feature type="transmembrane region" description="Helical" evidence="6">
    <location>
        <begin position="414"/>
        <end position="435"/>
    </location>
</feature>
<dbReference type="PRINTS" id="PR00173">
    <property type="entry name" value="EDTRNSPORT"/>
</dbReference>
<feature type="transmembrane region" description="Helical" evidence="6">
    <location>
        <begin position="229"/>
        <end position="254"/>
    </location>
</feature>
<protein>
    <submittedName>
        <fullName evidence="8">Major facilitator superfamily domain-containing protein</fullName>
    </submittedName>
</protein>
<feature type="transmembrane region" description="Helical" evidence="6">
    <location>
        <begin position="169"/>
        <end position="188"/>
    </location>
</feature>
<dbReference type="EMBL" id="ML734574">
    <property type="protein sequence ID" value="KAB8249125.1"/>
    <property type="molecule type" value="Genomic_DNA"/>
</dbReference>
<dbReference type="SUPFAM" id="SSF103473">
    <property type="entry name" value="MFS general substrate transporter"/>
    <property type="match status" value="1"/>
</dbReference>
<feature type="domain" description="Major facilitator superfamily (MFS) profile" evidence="7">
    <location>
        <begin position="102"/>
        <end position="535"/>
    </location>
</feature>
<feature type="transmembrane region" description="Helical" evidence="6">
    <location>
        <begin position="260"/>
        <end position="286"/>
    </location>
</feature>
<dbReference type="VEuPathDB" id="FungiDB:F9C07_2199787"/>
<dbReference type="PROSITE" id="PS50850">
    <property type="entry name" value="MFS"/>
    <property type="match status" value="1"/>
</dbReference>
<evidence type="ECO:0000256" key="1">
    <source>
        <dbReference type="ARBA" id="ARBA00004651"/>
    </source>
</evidence>
<feature type="transmembrane region" description="Helical" evidence="6">
    <location>
        <begin position="372"/>
        <end position="391"/>
    </location>
</feature>
<evidence type="ECO:0000256" key="4">
    <source>
        <dbReference type="ARBA" id="ARBA00022989"/>
    </source>
</evidence>
<evidence type="ECO:0000256" key="6">
    <source>
        <dbReference type="SAM" id="Phobius"/>
    </source>
</evidence>
<comment type="subcellular location">
    <subcellularLocation>
        <location evidence="1">Cell membrane</location>
        <topology evidence="1">Multi-pass membrane protein</topology>
    </subcellularLocation>
</comment>
<sequence>MPNTSLPVESCHIREIIKGLFLNVHPDTTLELTCLLEEAITSPEKSHGLPSNDQGNDCRSSESHSGTFSPWSCCHMGSKTVVAFQPHDPDHPNNWSKFWKIFVLVTGANEVMNSTVGSSVTGGATKAIAQEFNVTNQQILVLPISMFLVGYILGPLLWGPLSEAQGRRYPLLVAFVLYTVFMMASALAKSYLSLLIFRLLDGMAASAPIAIVGGIYADIEADPTARGRLMAYYMTATTIGPVLGPLASGFLVSYGWRSCFWFGLAYAGISLPMALLMPETYAPIILQRRAKRLRKETGNSNIISPLELGSRDFKRTLAISLARPLRMLFYEPITSCSCLYLALTYAIFYLYFQAYPLVFQGIYGMGPAKSGLCFLPIGVGAVVGCVIFMWYDRFLSRAKARNAKWAYIEEYRRLPLACLGGPLYVVAIFFMGWTAFPSVHWSIPALSGIPFGAGYLLNFMAMANYMADAYETYSASAMSASACTRSILGAMLPLATKPMFDRLGINWAYTLVGFLSLGVTVIPFVFIRYGVRIRESSKFCQELKRLKEANTQGPQPDRGVGRSCEVSVIHVEPKDVENQNGR</sequence>
<organism evidence="8">
    <name type="scientific">Aspergillus flavus</name>
    <dbReference type="NCBI Taxonomy" id="5059"/>
    <lineage>
        <taxon>Eukaryota</taxon>
        <taxon>Fungi</taxon>
        <taxon>Dikarya</taxon>
        <taxon>Ascomycota</taxon>
        <taxon>Pezizomycotina</taxon>
        <taxon>Eurotiomycetes</taxon>
        <taxon>Eurotiomycetidae</taxon>
        <taxon>Eurotiales</taxon>
        <taxon>Aspergillaceae</taxon>
        <taxon>Aspergillus</taxon>
        <taxon>Aspergillus subgen. Circumdati</taxon>
    </lineage>
</organism>
<dbReference type="Proteomes" id="UP000325434">
    <property type="component" value="Unassembled WGS sequence"/>
</dbReference>
<dbReference type="InterPro" id="IPR011701">
    <property type="entry name" value="MFS"/>
</dbReference>
<keyword evidence="3 6" id="KW-0812">Transmembrane</keyword>
<dbReference type="FunFam" id="1.20.1250.20:FF:000082">
    <property type="entry name" value="MFS multidrug transporter, putative"/>
    <property type="match status" value="1"/>
</dbReference>
<keyword evidence="4 6" id="KW-1133">Transmembrane helix</keyword>
<dbReference type="AlphaFoldDB" id="A0A5N6H4E7"/>
<evidence type="ECO:0000259" key="7">
    <source>
        <dbReference type="PROSITE" id="PS50850"/>
    </source>
</evidence>
<feature type="transmembrane region" description="Helical" evidence="6">
    <location>
        <begin position="441"/>
        <end position="461"/>
    </location>
</feature>
<dbReference type="Gene3D" id="1.20.1250.20">
    <property type="entry name" value="MFS general substrate transporter like domains"/>
    <property type="match status" value="1"/>
</dbReference>
<dbReference type="Pfam" id="PF07690">
    <property type="entry name" value="MFS_1"/>
    <property type="match status" value="1"/>
</dbReference>
<feature type="transmembrane region" description="Helical" evidence="6">
    <location>
        <begin position="194"/>
        <end position="217"/>
    </location>
</feature>
<feature type="transmembrane region" description="Helical" evidence="6">
    <location>
        <begin position="473"/>
        <end position="495"/>
    </location>
</feature>
<proteinExistence type="inferred from homology"/>